<reference evidence="1" key="1">
    <citation type="journal article" date="2014" name="Front. Microbiol.">
        <title>High frequency of phylogenetically diverse reductive dehalogenase-homologous genes in deep subseafloor sedimentary metagenomes.</title>
        <authorList>
            <person name="Kawai M."/>
            <person name="Futagami T."/>
            <person name="Toyoda A."/>
            <person name="Takaki Y."/>
            <person name="Nishi S."/>
            <person name="Hori S."/>
            <person name="Arai W."/>
            <person name="Tsubouchi T."/>
            <person name="Morono Y."/>
            <person name="Uchiyama I."/>
            <person name="Ito T."/>
            <person name="Fujiyama A."/>
            <person name="Inagaki F."/>
            <person name="Takami H."/>
        </authorList>
    </citation>
    <scope>NUCLEOTIDE SEQUENCE</scope>
    <source>
        <strain evidence="1">Expedition CK06-06</strain>
    </source>
</reference>
<name>X0ZU74_9ZZZZ</name>
<sequence length="217" mass="25214">PQYEATRGQRRKCIQPVKDKIEKYIEQFGMRLDDAGNPGRNESKQYVFYFVYQSALRKVEAKIKLEIGLRFNPLDTIKKRPVQHVFLHPFTGDPLFDGGQINCLSLNELIAEKLRAGAIRKIIAPRDFYDIDFVLRNKFDLTNKEVITLFKKKLQEDDADTDLGKYKKNLGRSDEEIKDMNSRIETELFDVLAPEERKNFDLSTALRRINKAIEAIG</sequence>
<accession>X0ZU74</accession>
<comment type="caution">
    <text evidence="1">The sequence shown here is derived from an EMBL/GenBank/DDBJ whole genome shotgun (WGS) entry which is preliminary data.</text>
</comment>
<protein>
    <recommendedName>
        <fullName evidence="2">Nucleotidyl transferase AbiEii/AbiGii toxin family protein</fullName>
    </recommendedName>
</protein>
<evidence type="ECO:0000313" key="1">
    <source>
        <dbReference type="EMBL" id="GAG72934.1"/>
    </source>
</evidence>
<dbReference type="EMBL" id="BART01003208">
    <property type="protein sequence ID" value="GAG72934.1"/>
    <property type="molecule type" value="Genomic_DNA"/>
</dbReference>
<dbReference type="Pfam" id="PF08843">
    <property type="entry name" value="AbiEii"/>
    <property type="match status" value="1"/>
</dbReference>
<dbReference type="InterPro" id="IPR014942">
    <property type="entry name" value="AbiEii"/>
</dbReference>
<dbReference type="AlphaFoldDB" id="X0ZU74"/>
<proteinExistence type="predicted"/>
<gene>
    <name evidence="1" type="ORF">S01H4_09058</name>
</gene>
<feature type="non-terminal residue" evidence="1">
    <location>
        <position position="1"/>
    </location>
</feature>
<organism evidence="1">
    <name type="scientific">marine sediment metagenome</name>
    <dbReference type="NCBI Taxonomy" id="412755"/>
    <lineage>
        <taxon>unclassified sequences</taxon>
        <taxon>metagenomes</taxon>
        <taxon>ecological metagenomes</taxon>
    </lineage>
</organism>
<evidence type="ECO:0008006" key="2">
    <source>
        <dbReference type="Google" id="ProtNLM"/>
    </source>
</evidence>